<dbReference type="GO" id="GO:0046872">
    <property type="term" value="F:metal ion binding"/>
    <property type="evidence" value="ECO:0007669"/>
    <property type="project" value="UniProtKB-KW"/>
</dbReference>
<evidence type="ECO:0000256" key="4">
    <source>
        <dbReference type="ARBA" id="ARBA00023239"/>
    </source>
</evidence>
<dbReference type="InterPro" id="IPR011057">
    <property type="entry name" value="Mss4-like_sf"/>
</dbReference>
<keyword evidence="7" id="KW-1185">Reference proteome</keyword>
<dbReference type="Pfam" id="PF04828">
    <property type="entry name" value="GFA"/>
    <property type="match status" value="1"/>
</dbReference>
<sequence length="135" mass="14750">MGDVTGGCLCGQLRYRASGKPEFAGYCCCADCRKASGSGFIPFMGFRADRIEVVGRSKQVRSTSFRGTESVRSICPDCGSLVFGGEYGKDAMHTVYAGSLDDPSQFEPRDVIFARDRPDWVRLPPGLNVFETMPD</sequence>
<evidence type="ECO:0000256" key="3">
    <source>
        <dbReference type="ARBA" id="ARBA00022833"/>
    </source>
</evidence>
<dbReference type="PANTHER" id="PTHR33337">
    <property type="entry name" value="GFA DOMAIN-CONTAINING PROTEIN"/>
    <property type="match status" value="1"/>
</dbReference>
<comment type="similarity">
    <text evidence="1">Belongs to the Gfa family.</text>
</comment>
<evidence type="ECO:0000313" key="6">
    <source>
        <dbReference type="EMBL" id="KAB0680638.1"/>
    </source>
</evidence>
<dbReference type="RefSeq" id="WP_150968790.1">
    <property type="nucleotide sequence ID" value="NZ_VZDO01000004.1"/>
</dbReference>
<dbReference type="EMBL" id="VZDO01000004">
    <property type="protein sequence ID" value="KAB0680638.1"/>
    <property type="molecule type" value="Genomic_DNA"/>
</dbReference>
<reference evidence="6 7" key="1">
    <citation type="submission" date="2019-09" db="EMBL/GenBank/DDBJ databases">
        <title>YIM 132180 draft genome.</title>
        <authorList>
            <person name="Zhang K."/>
        </authorList>
    </citation>
    <scope>NUCLEOTIDE SEQUENCE [LARGE SCALE GENOMIC DNA]</scope>
    <source>
        <strain evidence="6 7">YIM 132180</strain>
    </source>
</reference>
<dbReference type="Gene3D" id="3.90.1590.10">
    <property type="entry name" value="glutathione-dependent formaldehyde- activating enzyme (gfa)"/>
    <property type="match status" value="1"/>
</dbReference>
<accession>A0A7V7TXA0</accession>
<keyword evidence="3" id="KW-0862">Zinc</keyword>
<evidence type="ECO:0000256" key="2">
    <source>
        <dbReference type="ARBA" id="ARBA00022723"/>
    </source>
</evidence>
<evidence type="ECO:0000256" key="1">
    <source>
        <dbReference type="ARBA" id="ARBA00005495"/>
    </source>
</evidence>
<proteinExistence type="inferred from homology"/>
<dbReference type="AlphaFoldDB" id="A0A7V7TXA0"/>
<dbReference type="InterPro" id="IPR006913">
    <property type="entry name" value="CENP-V/GFA"/>
</dbReference>
<dbReference type="SUPFAM" id="SSF51316">
    <property type="entry name" value="Mss4-like"/>
    <property type="match status" value="1"/>
</dbReference>
<evidence type="ECO:0000259" key="5">
    <source>
        <dbReference type="PROSITE" id="PS51891"/>
    </source>
</evidence>
<comment type="caution">
    <text evidence="6">The sequence shown here is derived from an EMBL/GenBank/DDBJ whole genome shotgun (WGS) entry which is preliminary data.</text>
</comment>
<gene>
    <name evidence="6" type="ORF">F6X38_06415</name>
</gene>
<keyword evidence="4" id="KW-0456">Lyase</keyword>
<organism evidence="6 7">
    <name type="scientific">Plantimonas leprariae</name>
    <dbReference type="NCBI Taxonomy" id="2615207"/>
    <lineage>
        <taxon>Bacteria</taxon>
        <taxon>Pseudomonadati</taxon>
        <taxon>Pseudomonadota</taxon>
        <taxon>Alphaproteobacteria</taxon>
        <taxon>Hyphomicrobiales</taxon>
        <taxon>Aurantimonadaceae</taxon>
        <taxon>Plantimonas</taxon>
    </lineage>
</organism>
<dbReference type="GO" id="GO:0016846">
    <property type="term" value="F:carbon-sulfur lyase activity"/>
    <property type="evidence" value="ECO:0007669"/>
    <property type="project" value="InterPro"/>
</dbReference>
<name>A0A7V7TXA0_9HYPH</name>
<dbReference type="PROSITE" id="PS51891">
    <property type="entry name" value="CENP_V_GFA"/>
    <property type="match status" value="1"/>
</dbReference>
<dbReference type="PANTHER" id="PTHR33337:SF40">
    <property type="entry name" value="CENP-V_GFA DOMAIN-CONTAINING PROTEIN-RELATED"/>
    <property type="match status" value="1"/>
</dbReference>
<keyword evidence="2" id="KW-0479">Metal-binding</keyword>
<protein>
    <submittedName>
        <fullName evidence="6">GFA family protein</fullName>
    </submittedName>
</protein>
<feature type="domain" description="CENP-V/GFA" evidence="5">
    <location>
        <begin position="4"/>
        <end position="110"/>
    </location>
</feature>
<evidence type="ECO:0000313" key="7">
    <source>
        <dbReference type="Proteomes" id="UP000432089"/>
    </source>
</evidence>
<dbReference type="Proteomes" id="UP000432089">
    <property type="component" value="Unassembled WGS sequence"/>
</dbReference>